<dbReference type="InterPro" id="IPR018834">
    <property type="entry name" value="DNA/RNA-bd_Est1-type"/>
</dbReference>
<comment type="caution">
    <text evidence="5">The sequence shown here is derived from an EMBL/GenBank/DDBJ whole genome shotgun (WGS) entry which is preliminary data.</text>
</comment>
<evidence type="ECO:0000313" key="6">
    <source>
        <dbReference type="Proteomes" id="UP001302812"/>
    </source>
</evidence>
<dbReference type="SUPFAM" id="SSF48452">
    <property type="entry name" value="TPR-like"/>
    <property type="match status" value="1"/>
</dbReference>
<evidence type="ECO:0000259" key="4">
    <source>
        <dbReference type="Pfam" id="PF10374"/>
    </source>
</evidence>
<accession>A0AAN6YW22</accession>
<gene>
    <name evidence="5" type="ORF">N656DRAFT_704526</name>
</gene>
<keyword evidence="1" id="KW-0866">Nonsense-mediated mRNA decay</keyword>
<feature type="region of interest" description="Disordered" evidence="2">
    <location>
        <begin position="650"/>
        <end position="693"/>
    </location>
</feature>
<dbReference type="GO" id="GO:0000184">
    <property type="term" value="P:nuclear-transcribed mRNA catabolic process, nonsense-mediated decay"/>
    <property type="evidence" value="ECO:0007669"/>
    <property type="project" value="UniProtKB-KW"/>
</dbReference>
<dbReference type="GO" id="GO:0005634">
    <property type="term" value="C:nucleus"/>
    <property type="evidence" value="ECO:0007669"/>
    <property type="project" value="UniProtKB-SubCell"/>
</dbReference>
<feature type="region of interest" description="Disordered" evidence="2">
    <location>
        <begin position="722"/>
        <end position="755"/>
    </location>
</feature>
<dbReference type="InterPro" id="IPR019458">
    <property type="entry name" value="Est1-like_N"/>
</dbReference>
<evidence type="ECO:0000256" key="2">
    <source>
        <dbReference type="SAM" id="MobiDB-lite"/>
    </source>
</evidence>
<feature type="region of interest" description="Disordered" evidence="2">
    <location>
        <begin position="887"/>
        <end position="919"/>
    </location>
</feature>
<comment type="function">
    <text evidence="1">Plays a role in nonsense-mediated mRNA decay.</text>
</comment>
<dbReference type="Pfam" id="PF10373">
    <property type="entry name" value="EST1_DNA_bind"/>
    <property type="match status" value="1"/>
</dbReference>
<feature type="compositionally biased region" description="Low complexity" evidence="2">
    <location>
        <begin position="681"/>
        <end position="693"/>
    </location>
</feature>
<dbReference type="Pfam" id="PF10374">
    <property type="entry name" value="EST1"/>
    <property type="match status" value="1"/>
</dbReference>
<dbReference type="InterPro" id="IPR045153">
    <property type="entry name" value="Est1/Ebs1-like"/>
</dbReference>
<keyword evidence="6" id="KW-1185">Reference proteome</keyword>
<dbReference type="InterPro" id="IPR011990">
    <property type="entry name" value="TPR-like_helical_dom_sf"/>
</dbReference>
<name>A0AAN6YW22_9PEZI</name>
<dbReference type="PANTHER" id="PTHR15696">
    <property type="entry name" value="SMG-7 SUPPRESSOR WITH MORPHOLOGICAL EFFECT ON GENITALIA PROTEIN 7"/>
    <property type="match status" value="1"/>
</dbReference>
<proteinExistence type="predicted"/>
<evidence type="ECO:0000256" key="1">
    <source>
        <dbReference type="RuleBase" id="RU369098"/>
    </source>
</evidence>
<comment type="subcellular location">
    <subcellularLocation>
        <location evidence="1">Nucleus</location>
    </subcellularLocation>
</comment>
<keyword evidence="1" id="KW-0539">Nucleus</keyword>
<feature type="compositionally biased region" description="Low complexity" evidence="2">
    <location>
        <begin position="732"/>
        <end position="750"/>
    </location>
</feature>
<feature type="region of interest" description="Disordered" evidence="2">
    <location>
        <begin position="943"/>
        <end position="993"/>
    </location>
</feature>
<reference evidence="5" key="2">
    <citation type="submission" date="2023-05" db="EMBL/GenBank/DDBJ databases">
        <authorList>
            <consortium name="Lawrence Berkeley National Laboratory"/>
            <person name="Steindorff A."/>
            <person name="Hensen N."/>
            <person name="Bonometti L."/>
            <person name="Westerberg I."/>
            <person name="Brannstrom I.O."/>
            <person name="Guillou S."/>
            <person name="Cros-Aarteil S."/>
            <person name="Calhoun S."/>
            <person name="Haridas S."/>
            <person name="Kuo A."/>
            <person name="Mondo S."/>
            <person name="Pangilinan J."/>
            <person name="Riley R."/>
            <person name="Labutti K."/>
            <person name="Andreopoulos B."/>
            <person name="Lipzen A."/>
            <person name="Chen C."/>
            <person name="Yanf M."/>
            <person name="Daum C."/>
            <person name="Ng V."/>
            <person name="Clum A."/>
            <person name="Ohm R."/>
            <person name="Martin F."/>
            <person name="Silar P."/>
            <person name="Natvig D."/>
            <person name="Lalanne C."/>
            <person name="Gautier V."/>
            <person name="Ament-Velasquez S.L."/>
            <person name="Kruys A."/>
            <person name="Hutchinson M.I."/>
            <person name="Powell A.J."/>
            <person name="Barry K."/>
            <person name="Miller A.N."/>
            <person name="Grigoriev I.V."/>
            <person name="Debuchy R."/>
            <person name="Gladieux P."/>
            <person name="Thoren M.H."/>
            <person name="Johannesson H."/>
        </authorList>
    </citation>
    <scope>NUCLEOTIDE SEQUENCE</scope>
    <source>
        <strain evidence="5">CBS 508.74</strain>
    </source>
</reference>
<dbReference type="GeneID" id="89935313"/>
<dbReference type="Gene3D" id="1.25.40.10">
    <property type="entry name" value="Tetratricopeptide repeat domain"/>
    <property type="match status" value="1"/>
</dbReference>
<reference evidence="5" key="1">
    <citation type="journal article" date="2023" name="Mol. Phylogenet. Evol.">
        <title>Genome-scale phylogeny and comparative genomics of the fungal order Sordariales.</title>
        <authorList>
            <person name="Hensen N."/>
            <person name="Bonometti L."/>
            <person name="Westerberg I."/>
            <person name="Brannstrom I.O."/>
            <person name="Guillou S."/>
            <person name="Cros-Aarteil S."/>
            <person name="Calhoun S."/>
            <person name="Haridas S."/>
            <person name="Kuo A."/>
            <person name="Mondo S."/>
            <person name="Pangilinan J."/>
            <person name="Riley R."/>
            <person name="LaButti K."/>
            <person name="Andreopoulos B."/>
            <person name="Lipzen A."/>
            <person name="Chen C."/>
            <person name="Yan M."/>
            <person name="Daum C."/>
            <person name="Ng V."/>
            <person name="Clum A."/>
            <person name="Steindorff A."/>
            <person name="Ohm R.A."/>
            <person name="Martin F."/>
            <person name="Silar P."/>
            <person name="Natvig D.O."/>
            <person name="Lalanne C."/>
            <person name="Gautier V."/>
            <person name="Ament-Velasquez S.L."/>
            <person name="Kruys A."/>
            <person name="Hutchinson M.I."/>
            <person name="Powell A.J."/>
            <person name="Barry K."/>
            <person name="Miller A.N."/>
            <person name="Grigoriev I.V."/>
            <person name="Debuchy R."/>
            <person name="Gladieux P."/>
            <person name="Hiltunen Thoren M."/>
            <person name="Johannesson H."/>
        </authorList>
    </citation>
    <scope>NUCLEOTIDE SEQUENCE</scope>
    <source>
        <strain evidence="5">CBS 508.74</strain>
    </source>
</reference>
<feature type="domain" description="DNA/RNA-binding" evidence="3">
    <location>
        <begin position="204"/>
        <end position="483"/>
    </location>
</feature>
<organism evidence="5 6">
    <name type="scientific">Canariomyces notabilis</name>
    <dbReference type="NCBI Taxonomy" id="2074819"/>
    <lineage>
        <taxon>Eukaryota</taxon>
        <taxon>Fungi</taxon>
        <taxon>Dikarya</taxon>
        <taxon>Ascomycota</taxon>
        <taxon>Pezizomycotina</taxon>
        <taxon>Sordariomycetes</taxon>
        <taxon>Sordariomycetidae</taxon>
        <taxon>Sordariales</taxon>
        <taxon>Chaetomiaceae</taxon>
        <taxon>Canariomyces</taxon>
    </lineage>
</organism>
<dbReference type="EMBL" id="MU853335">
    <property type="protein sequence ID" value="KAK4115074.1"/>
    <property type="molecule type" value="Genomic_DNA"/>
</dbReference>
<evidence type="ECO:0000259" key="3">
    <source>
        <dbReference type="Pfam" id="PF10373"/>
    </source>
</evidence>
<dbReference type="RefSeq" id="XP_064672644.1">
    <property type="nucleotide sequence ID" value="XM_064811188.1"/>
</dbReference>
<evidence type="ECO:0000313" key="5">
    <source>
        <dbReference type="EMBL" id="KAK4115074.1"/>
    </source>
</evidence>
<feature type="domain" description="Telomerase activating protein Est1-like N-terminal" evidence="4">
    <location>
        <begin position="77"/>
        <end position="194"/>
    </location>
</feature>
<dbReference type="AlphaFoldDB" id="A0AAN6YW22"/>
<sequence>MAATASTAAIPSTDDIWKAAQKLRATIHKELEHIQSDGPGTNEVARFEKVEKLMENYRLACIETIWPDMRAAKEKSVEDALWQTHAHVTKAYRKVLAKLQGHDHAVLRRKLERHYASYLKTAQYFYRGYLQRVCARYSMKDLTRIVRKAELQEMPVPDSDKVDAAAAKLDEIVKDSCHKTLIYLGDLARYRTLLRPKDRKWEGALAYYLLANDLRPESGYGHHQCAVIYLETEDHLQIVYHFYRAMACDVPHPNAAANLEREFRELQKRKGGEIKHALVTWFVKLHAFYSQGKEFTERKELETEVYHRLTTAMKTGTGVEETDLLKIVLINITAYVVSQEKVRAKWTEEGSRSCQFILLLNIRTIQMISQLLVDEIAGLIQLRAPDSDIGEAARKDVAGSFTPAFTRLMPLLRVYMAWLCTYGSELVDFRGHLEPHFGSMCVTLSNTLNLLLEFLGSGTFGTTVPWRFPEDEMTLSLKCLNGPHLHDGCQLYYDAFTHQPKPRPEDVPDAVASATADDITFTRALDVVLCAFDLSSAESKFPFTTSKTTKGSREQTTIVYLENGKPQPALVVPSPLPTSFKGQSSNIPTAPSLYESNALSENMEFYGPGIGRKGSDTRKSRIAAAAPVQPAPAAEFPIDKQLFQILNDFLSPPESAPTAETERPTRRVADLNLTRGGEGSGVAASANSAPGSAGTKTFPTLPWNYFYTPAPVDPLLRKSSVSRTNSGWTEDGSASPRPASSSGAAQPQGGRISGSPLALQAQGRYTTLASTEHKEGETAPLPSLARGTQKDYMDLQRDRAAGLWQWDNGDLTSKATAPNQLQYNPWPLSTSDQWHTSQSSDSGLGRVPASPFSTLHFSENSSSLPPVNSPLGIPSRAAQSFVPHVPVSPAAPFQSPRSSERLLTNTRPGDTVPPGSARQYQHATAESVLAELYAQQQALLNPASMPTFGRDGRSLAGGSRAGEDRIKPIQRPIAGLDDKVDGKKPAMPTLPRR</sequence>
<feature type="compositionally biased region" description="Polar residues" evidence="2">
    <location>
        <begin position="895"/>
        <end position="908"/>
    </location>
</feature>
<protein>
    <recommendedName>
        <fullName evidence="1">Nonsense-mediated mRNA decay factor</fullName>
    </recommendedName>
</protein>
<dbReference type="PANTHER" id="PTHR15696:SF36">
    <property type="entry name" value="NONSENSE-MEDIATED MRNA DECAY FACTOR"/>
    <property type="match status" value="1"/>
</dbReference>
<feature type="compositionally biased region" description="Basic and acidic residues" evidence="2">
    <location>
        <begin position="660"/>
        <end position="669"/>
    </location>
</feature>
<dbReference type="Proteomes" id="UP001302812">
    <property type="component" value="Unassembled WGS sequence"/>
</dbReference>